<dbReference type="RefSeq" id="WP_118927484.1">
    <property type="nucleotide sequence ID" value="NZ_QXGH01000028.1"/>
</dbReference>
<name>A0A417XXF1_9ACTN</name>
<dbReference type="FunFam" id="3.40.50.720:FF:000084">
    <property type="entry name" value="Short-chain dehydrogenase reductase"/>
    <property type="match status" value="1"/>
</dbReference>
<dbReference type="OrthoDB" id="3542748at2"/>
<dbReference type="PRINTS" id="PR00080">
    <property type="entry name" value="SDRFAMILY"/>
</dbReference>
<dbReference type="InterPro" id="IPR036291">
    <property type="entry name" value="NAD(P)-bd_dom_sf"/>
</dbReference>
<evidence type="ECO:0000313" key="3">
    <source>
        <dbReference type="EMBL" id="RHW24941.1"/>
    </source>
</evidence>
<dbReference type="EMBL" id="QXGH01000028">
    <property type="protein sequence ID" value="RHW24941.1"/>
    <property type="molecule type" value="Genomic_DNA"/>
</dbReference>
<dbReference type="AlphaFoldDB" id="A0A417XXF1"/>
<dbReference type="GO" id="GO:0016616">
    <property type="term" value="F:oxidoreductase activity, acting on the CH-OH group of donors, NAD or NADP as acceptor"/>
    <property type="evidence" value="ECO:0007669"/>
    <property type="project" value="TreeGrafter"/>
</dbReference>
<dbReference type="InterPro" id="IPR002347">
    <property type="entry name" value="SDR_fam"/>
</dbReference>
<dbReference type="NCBIfam" id="NF005559">
    <property type="entry name" value="PRK07231.1"/>
    <property type="match status" value="1"/>
</dbReference>
<gene>
    <name evidence="3" type="ORF">D0Z08_22345</name>
</gene>
<dbReference type="PRINTS" id="PR00081">
    <property type="entry name" value="GDHRDH"/>
</dbReference>
<evidence type="ECO:0000256" key="2">
    <source>
        <dbReference type="ARBA" id="ARBA00023002"/>
    </source>
</evidence>
<comment type="caution">
    <text evidence="3">The sequence shown here is derived from an EMBL/GenBank/DDBJ whole genome shotgun (WGS) entry which is preliminary data.</text>
</comment>
<keyword evidence="2" id="KW-0560">Oxidoreductase</keyword>
<dbReference type="Gene3D" id="3.40.50.720">
    <property type="entry name" value="NAD(P)-binding Rossmann-like Domain"/>
    <property type="match status" value="1"/>
</dbReference>
<organism evidence="3 4">
    <name type="scientific">Nocardioides immobilis</name>
    <dbReference type="NCBI Taxonomy" id="2049295"/>
    <lineage>
        <taxon>Bacteria</taxon>
        <taxon>Bacillati</taxon>
        <taxon>Actinomycetota</taxon>
        <taxon>Actinomycetes</taxon>
        <taxon>Propionibacteriales</taxon>
        <taxon>Nocardioidaceae</taxon>
        <taxon>Nocardioides</taxon>
    </lineage>
</organism>
<dbReference type="Proteomes" id="UP000283644">
    <property type="component" value="Unassembled WGS sequence"/>
</dbReference>
<protein>
    <submittedName>
        <fullName evidence="3">SDR family oxidoreductase</fullName>
    </submittedName>
</protein>
<sequence>MKLSGKVAVITGGARGQGAAEAELLAANGAAVIIADVLDEDGDATAARINEGGGRAVYVHLDVSSPEDWTALTTMVERDFGGVDILVNNAGIALRQGLDSTALDDWQRILAVNLTGPYLGIKAIVPLMRRQGGGSIINTGSAAALVGHLTAAYAASKWGLRGLSQSAAREYGPDGIRVNSVHPGLIDTPIVNWDTRFVSAMESATPMGRGGLPEEVASVVLFLASDDASFVTGQDIAVDGGLVSGGIYHRVDRDRNA</sequence>
<comment type="similarity">
    <text evidence="1">Belongs to the short-chain dehydrogenases/reductases (SDR) family.</text>
</comment>
<keyword evidence="4" id="KW-1185">Reference proteome</keyword>
<reference evidence="3 4" key="1">
    <citation type="submission" date="2018-09" db="EMBL/GenBank/DDBJ databases">
        <title>Genome sequencing of Nocardioides immobilis CCTCC AB 2017083 for comparison to Nocardioides silvaticus.</title>
        <authorList>
            <person name="Li C."/>
            <person name="Wang G."/>
        </authorList>
    </citation>
    <scope>NUCLEOTIDE SEQUENCE [LARGE SCALE GENOMIC DNA]</scope>
    <source>
        <strain evidence="3 4">CCTCC AB 2017083</strain>
    </source>
</reference>
<dbReference type="Pfam" id="PF13561">
    <property type="entry name" value="adh_short_C2"/>
    <property type="match status" value="1"/>
</dbReference>
<proteinExistence type="inferred from homology"/>
<evidence type="ECO:0000256" key="1">
    <source>
        <dbReference type="ARBA" id="ARBA00006484"/>
    </source>
</evidence>
<evidence type="ECO:0000313" key="4">
    <source>
        <dbReference type="Proteomes" id="UP000283644"/>
    </source>
</evidence>
<dbReference type="PANTHER" id="PTHR42760:SF133">
    <property type="entry name" value="3-OXOACYL-[ACYL-CARRIER-PROTEIN] REDUCTASE"/>
    <property type="match status" value="1"/>
</dbReference>
<accession>A0A417XXF1</accession>
<dbReference type="PANTHER" id="PTHR42760">
    <property type="entry name" value="SHORT-CHAIN DEHYDROGENASES/REDUCTASES FAMILY MEMBER"/>
    <property type="match status" value="1"/>
</dbReference>
<dbReference type="SUPFAM" id="SSF51735">
    <property type="entry name" value="NAD(P)-binding Rossmann-fold domains"/>
    <property type="match status" value="1"/>
</dbReference>